<comment type="caution">
    <text evidence="1">The sequence shown here is derived from an EMBL/GenBank/DDBJ whole genome shotgun (WGS) entry which is preliminary data.</text>
</comment>
<gene>
    <name evidence="1" type="ORF">PoB_005644300</name>
</gene>
<reference evidence="1 2" key="1">
    <citation type="journal article" date="2021" name="Elife">
        <title>Chloroplast acquisition without the gene transfer in kleptoplastic sea slugs, Plakobranchus ocellatus.</title>
        <authorList>
            <person name="Maeda T."/>
            <person name="Takahashi S."/>
            <person name="Yoshida T."/>
            <person name="Shimamura S."/>
            <person name="Takaki Y."/>
            <person name="Nagai Y."/>
            <person name="Toyoda A."/>
            <person name="Suzuki Y."/>
            <person name="Arimoto A."/>
            <person name="Ishii H."/>
            <person name="Satoh N."/>
            <person name="Nishiyama T."/>
            <person name="Hasebe M."/>
            <person name="Maruyama T."/>
            <person name="Minagawa J."/>
            <person name="Obokata J."/>
            <person name="Shigenobu S."/>
        </authorList>
    </citation>
    <scope>NUCLEOTIDE SEQUENCE [LARGE SCALE GENOMIC DNA]</scope>
</reference>
<dbReference type="AlphaFoldDB" id="A0AAV4CG04"/>
<sequence length="267" mass="30268">MAADPGRQLNFSYSSDTGEFSLVRVATRRWLDAPEAPTITFGGFEGNPVMSENQQVTVECSGLVGTNGELLLQIERINFTENIFDNDVSIIKYETHVGIQGDDNVDKLAKAIQNRASSSRKLICWSDLKLKVKVYIHTIWQENWDAEGQISSTKNSPTWGKTSAKEVKEQLFVPQFTFWHPESVDKLKGPKIYLQYKFWADKSYEGAKFICRARNQYVVDRPPLDYYYYEDMLPCSQTKSDKCTTSAAAVVSGKLPCASKLFSLKRL</sequence>
<accession>A0AAV4CG04</accession>
<proteinExistence type="predicted"/>
<evidence type="ECO:0000313" key="1">
    <source>
        <dbReference type="EMBL" id="GFO29938.1"/>
    </source>
</evidence>
<protein>
    <submittedName>
        <fullName evidence="1">Uncharacterized protein</fullName>
    </submittedName>
</protein>
<evidence type="ECO:0000313" key="2">
    <source>
        <dbReference type="Proteomes" id="UP000735302"/>
    </source>
</evidence>
<dbReference type="EMBL" id="BLXT01006199">
    <property type="protein sequence ID" value="GFO29938.1"/>
    <property type="molecule type" value="Genomic_DNA"/>
</dbReference>
<organism evidence="1 2">
    <name type="scientific">Plakobranchus ocellatus</name>
    <dbReference type="NCBI Taxonomy" id="259542"/>
    <lineage>
        <taxon>Eukaryota</taxon>
        <taxon>Metazoa</taxon>
        <taxon>Spiralia</taxon>
        <taxon>Lophotrochozoa</taxon>
        <taxon>Mollusca</taxon>
        <taxon>Gastropoda</taxon>
        <taxon>Heterobranchia</taxon>
        <taxon>Euthyneura</taxon>
        <taxon>Panpulmonata</taxon>
        <taxon>Sacoglossa</taxon>
        <taxon>Placobranchoidea</taxon>
        <taxon>Plakobranchidae</taxon>
        <taxon>Plakobranchus</taxon>
    </lineage>
</organism>
<dbReference type="Proteomes" id="UP000735302">
    <property type="component" value="Unassembled WGS sequence"/>
</dbReference>
<name>A0AAV4CG04_9GAST</name>
<keyword evidence="2" id="KW-1185">Reference proteome</keyword>